<reference evidence="1" key="1">
    <citation type="journal article" date="2000" name="DNA Res.">
        <title>Structural analysis of Arabidopsis thaliana chromosome 3. II. Sequence features of the 4,251,695 bp regions covered by 90 P1, TAC and BAC clones.</title>
        <authorList>
            <person name="Nakamura Y."/>
        </authorList>
    </citation>
    <scope>NUCLEOTIDE SEQUENCE [LARGE SCALE GENOMIC DNA]</scope>
</reference>
<accession>Q9LJ79</accession>
<protein>
    <submittedName>
        <fullName evidence="1">Uncharacterized protein</fullName>
    </submittedName>
</protein>
<evidence type="ECO:0000313" key="1">
    <source>
        <dbReference type="EMBL" id="BAB01209.1"/>
    </source>
</evidence>
<sequence length="150" mass="18093">MTSDPTFNVIIIKGQKRGPNFSTRLLHLSFSHHRNFLIPHRLSHYSSISFIHLQIWLIRFRVVVDAETTHDKLVKLVFDDKVRRNVASLTVLRKFTCNGRVICLRKDERKDERFGKITLRLTYMLKERRKVRSIYMSWLSYMFQGRRKVW</sequence>
<reference key="2">
    <citation type="journal article" date="2000" name="Nature">
        <title>Sequence and analysis of chromosome 3 of the plant Arabidopsis thaliana.</title>
        <authorList>
            <consortium name="European Union Chromosome 3 Arabidopsis Sequencing Consortium"/>
            <consortium name="Institute for Genomic Research"/>
            <consortium name="Kazusa DNA Research Institute"/>
            <person name="Salanoubat M."/>
            <person name="Lemcke K."/>
            <person name="Rieger M."/>
            <person name="Ansorge W."/>
            <person name="Unseld M."/>
            <person name="Fartmann B."/>
            <person name="Valle G."/>
            <person name="Blocker H."/>
            <person name="Perez-Alonso M."/>
            <person name="Obermaier B."/>
            <person name="Delseny M."/>
            <person name="Boutry M."/>
            <person name="Grivell L.A."/>
            <person name="Mache R."/>
            <person name="Puigdomenech P."/>
            <person name="De Simone V."/>
            <person name="Choisne N."/>
            <person name="Artiguenave F."/>
            <person name="Robert C."/>
            <person name="Brottier P."/>
            <person name="Wincker P."/>
            <person name="Cattolico L."/>
            <person name="Weissenbach J."/>
            <person name="Saurin W."/>
            <person name="Quetier F."/>
            <person name="Schafer M."/>
            <person name="Muller-Auer S."/>
            <person name="Gabel C."/>
            <person name="Fuchs M."/>
            <person name="Benes V."/>
            <person name="Wurmbach E."/>
            <person name="Drzonek H."/>
            <person name="Erfle H."/>
            <person name="Jordan N."/>
            <person name="Bangert S."/>
            <person name="Wiedelmann R."/>
            <person name="Kranz H."/>
            <person name="Voss H."/>
            <person name="Holland R."/>
            <person name="Brandt P."/>
            <person name="Nyakatura G."/>
            <person name="Vezzi A."/>
            <person name="D'Angelo M."/>
            <person name="Pallavicini A."/>
            <person name="Toppo S."/>
            <person name="Simionati B."/>
            <person name="Conrad A."/>
            <person name="Hornischer K."/>
            <person name="Kauer G."/>
            <person name="Lohnert T.H."/>
            <person name="Nordsiek G."/>
            <person name="Reichelt J."/>
            <person name="Scharfe M."/>
            <person name="Schon O."/>
            <person name="Bargues M."/>
            <person name="Terol J."/>
            <person name="Climent J."/>
            <person name="Navarro P."/>
            <person name="Collado C."/>
            <person name="Perez-Perez A."/>
            <person name="Ottenwalder B."/>
            <person name="Duchemin D."/>
            <person name="Cooke R."/>
            <person name="Laudie M."/>
            <person name="Berger-Llauro C."/>
            <person name="Purnelle B."/>
            <person name="Masuy D."/>
            <person name="de Haan M."/>
            <person name="Maarse A.C."/>
            <person name="Alcaraz J.P."/>
            <person name="Cottet A."/>
            <person name="Casacuberta E."/>
            <person name="Monfort A."/>
            <person name="Argiriou A."/>
            <person name="flores M."/>
            <person name="Liguori R."/>
            <person name="Vitale D."/>
            <person name="Mannhaupt G."/>
            <person name="Haase D."/>
            <person name="Schoof H."/>
            <person name="Rudd S."/>
            <person name="Zaccaria P."/>
            <person name="Mewes H.W."/>
            <person name="Mayer K.F."/>
            <person name="Kaul S."/>
            <person name="Town C.D."/>
            <person name="Koo H.L."/>
            <person name="Tallon L.J."/>
            <person name="Jenkins J."/>
            <person name="Rooney T."/>
            <person name="Rizzo M."/>
            <person name="Walts A."/>
            <person name="Utterback T."/>
            <person name="Fujii C.Y."/>
            <person name="Shea T.P."/>
            <person name="Creasy T.H."/>
            <person name="Haas B."/>
            <person name="Maiti R."/>
            <person name="Wu D."/>
            <person name="Peterson J."/>
            <person name="Van Aken S."/>
            <person name="Pai G."/>
            <person name="Militscher J."/>
            <person name="Sellers P."/>
            <person name="Gill J.E."/>
            <person name="Feldblyum T.V."/>
            <person name="Preuss D."/>
            <person name="Lin X."/>
            <person name="Nierman W.C."/>
            <person name="Salzberg S.L."/>
            <person name="White O."/>
            <person name="Venter J.C."/>
            <person name="Fraser C.M."/>
            <person name="Kaneko T."/>
            <person name="Nakamura Y."/>
            <person name="Sato S."/>
            <person name="Kato T."/>
            <person name="Asamizu E."/>
            <person name="Sasamoto S."/>
            <person name="Kimura T."/>
            <person name="Idesawa K."/>
            <person name="Kawashima K."/>
            <person name="Kishida Y."/>
            <person name="Kiyokawa C."/>
            <person name="Kohara M."/>
            <person name="Matsumoto M."/>
            <person name="Matsuno A."/>
            <person name="Muraki A."/>
            <person name="Nakayama S."/>
            <person name="Nakazaki N."/>
            <person name="Shinpo S."/>
            <person name="Takeuchi C."/>
            <person name="Wada T."/>
            <person name="Watanabe A."/>
            <person name="Yamada M."/>
            <person name="Yasuda M."/>
            <person name="Tabata S."/>
        </authorList>
    </citation>
    <scope>NUCLEOTIDE SEQUENCE [LARGE SCALE GENOMIC DNA]</scope>
    <source>
        <strain>cv. Columbia</strain>
    </source>
</reference>
<dbReference type="EMBL" id="AP000732">
    <property type="protein sequence ID" value="BAB01209.1"/>
    <property type="molecule type" value="Genomic_DNA"/>
</dbReference>
<name>Q9LJ79_ARATH</name>
<organism evidence="1">
    <name type="scientific">Arabidopsis thaliana</name>
    <name type="common">Mouse-ear cress</name>
    <dbReference type="NCBI Taxonomy" id="3702"/>
    <lineage>
        <taxon>Eukaryota</taxon>
        <taxon>Viridiplantae</taxon>
        <taxon>Streptophyta</taxon>
        <taxon>Embryophyta</taxon>
        <taxon>Tracheophyta</taxon>
        <taxon>Spermatophyta</taxon>
        <taxon>Magnoliopsida</taxon>
        <taxon>eudicotyledons</taxon>
        <taxon>Gunneridae</taxon>
        <taxon>Pentapetalae</taxon>
        <taxon>rosids</taxon>
        <taxon>malvids</taxon>
        <taxon>Brassicales</taxon>
        <taxon>Brassicaceae</taxon>
        <taxon>Camelineae</taxon>
        <taxon>Arabidopsis</taxon>
    </lineage>
</organism>
<proteinExistence type="predicted"/>
<dbReference type="AlphaFoldDB" id="Q9LJ79"/>